<name>A0ABS9MFY7_9FIRM</name>
<dbReference type="Pfam" id="PF12900">
    <property type="entry name" value="Pyridox_ox_2"/>
    <property type="match status" value="1"/>
</dbReference>
<organism evidence="1 2">
    <name type="scientific">Anaeromassilibacillus senegalensis</name>
    <dbReference type="NCBI Taxonomy" id="1673717"/>
    <lineage>
        <taxon>Bacteria</taxon>
        <taxon>Bacillati</taxon>
        <taxon>Bacillota</taxon>
        <taxon>Clostridia</taxon>
        <taxon>Eubacteriales</taxon>
        <taxon>Acutalibacteraceae</taxon>
        <taxon>Anaeromassilibacillus</taxon>
    </lineage>
</organism>
<dbReference type="InterPro" id="IPR024747">
    <property type="entry name" value="Pyridox_Oxase-rel"/>
</dbReference>
<evidence type="ECO:0000313" key="1">
    <source>
        <dbReference type="EMBL" id="MCG4609707.1"/>
    </source>
</evidence>
<dbReference type="RefSeq" id="WP_087229083.1">
    <property type="nucleotide sequence ID" value="NZ_JAKNHQ010000002.1"/>
</dbReference>
<protein>
    <submittedName>
        <fullName evidence="1">Pyridoxamine 5'-phosphate oxidase family protein</fullName>
    </submittedName>
</protein>
<reference evidence="1 2" key="1">
    <citation type="submission" date="2022-01" db="EMBL/GenBank/DDBJ databases">
        <title>Collection of gut derived symbiotic bacterial strains cultured from healthy donors.</title>
        <authorList>
            <person name="Lin H."/>
            <person name="Kohout C."/>
            <person name="Waligurski E."/>
            <person name="Pamer E.G."/>
        </authorList>
    </citation>
    <scope>NUCLEOTIDE SEQUENCE [LARGE SCALE GENOMIC DNA]</scope>
    <source>
        <strain evidence="1 2">DFI.7.58</strain>
    </source>
</reference>
<dbReference type="EMBL" id="JAKNHQ010000002">
    <property type="protein sequence ID" value="MCG4609707.1"/>
    <property type="molecule type" value="Genomic_DNA"/>
</dbReference>
<sequence>MFREMRRNGQELPLEECTAILNRGTSGVLALSGDDNYPYAVPVSYAYDGYKLYFHCAKSGHKIDAIRRNAKASFCVIDQDLVVPEEYTSYFRSIIAFGTIRILEDSQEKREAIEKLAVKYAPDDNDAHRQAAIDRDWVPLCMLEMTIEHMTGKEAKELIKEKQQRNKSC</sequence>
<dbReference type="Gene3D" id="2.30.110.10">
    <property type="entry name" value="Electron Transport, Fmn-binding Protein, Chain A"/>
    <property type="match status" value="1"/>
</dbReference>
<comment type="caution">
    <text evidence="1">The sequence shown here is derived from an EMBL/GenBank/DDBJ whole genome shotgun (WGS) entry which is preliminary data.</text>
</comment>
<evidence type="ECO:0000313" key="2">
    <source>
        <dbReference type="Proteomes" id="UP001298681"/>
    </source>
</evidence>
<accession>A0ABS9MFY7</accession>
<dbReference type="PANTHER" id="PTHR34071">
    <property type="entry name" value="5-NITROIMIDAZOLE ANTIBIOTICS RESISTANCE PROTEIN, NIMA-FAMILY-RELATED PROTEIN-RELATED"/>
    <property type="match status" value="1"/>
</dbReference>
<dbReference type="InterPro" id="IPR012349">
    <property type="entry name" value="Split_barrel_FMN-bd"/>
</dbReference>
<dbReference type="Proteomes" id="UP001298681">
    <property type="component" value="Unassembled WGS sequence"/>
</dbReference>
<proteinExistence type="predicted"/>
<dbReference type="PANTHER" id="PTHR34071:SF2">
    <property type="entry name" value="FLAVIN-NUCLEOTIDE-BINDING PROTEIN"/>
    <property type="match status" value="1"/>
</dbReference>
<dbReference type="SUPFAM" id="SSF50475">
    <property type="entry name" value="FMN-binding split barrel"/>
    <property type="match status" value="1"/>
</dbReference>
<gene>
    <name evidence="1" type="ORF">L0P57_01950</name>
</gene>
<keyword evidence="2" id="KW-1185">Reference proteome</keyword>